<evidence type="ECO:0000313" key="3">
    <source>
        <dbReference type="Proteomes" id="UP001396898"/>
    </source>
</evidence>
<keyword evidence="3" id="KW-1185">Reference proteome</keyword>
<protein>
    <submittedName>
        <fullName evidence="2">Uncharacterized protein</fullName>
    </submittedName>
</protein>
<dbReference type="EMBL" id="JAQQWI010000007">
    <property type="protein sequence ID" value="KAK8029136.1"/>
    <property type="molecule type" value="Genomic_DNA"/>
</dbReference>
<dbReference type="Proteomes" id="UP001396898">
    <property type="component" value="Unassembled WGS sequence"/>
</dbReference>
<feature type="region of interest" description="Disordered" evidence="1">
    <location>
        <begin position="249"/>
        <end position="280"/>
    </location>
</feature>
<reference evidence="2 3" key="1">
    <citation type="submission" date="2023-01" db="EMBL/GenBank/DDBJ databases">
        <title>Analysis of 21 Apiospora genomes using comparative genomics revels a genus with tremendous synthesis potential of carbohydrate active enzymes and secondary metabolites.</title>
        <authorList>
            <person name="Sorensen T."/>
        </authorList>
    </citation>
    <scope>NUCLEOTIDE SEQUENCE [LARGE SCALE GENOMIC DNA]</scope>
    <source>
        <strain evidence="2 3">CBS 20057</strain>
    </source>
</reference>
<gene>
    <name evidence="2" type="ORF">PG991_006192</name>
</gene>
<sequence>MDGVSAAASIGQLVDFGGTVTMTLIRLIRDISRGPVLYQNEETNVRHLLLLVRRISTEKQQDRHAREFLELFARVDAAAQKILQLLRGTSSSLRHRVVSAITRHRALAEAFRALHAMRELLHFHVSCTLSRDVRACLGAGTRQGYKHLEIEGVESPESPEDCPAQGLTRETPRSSQPRRQARFEIVGNKTGYNALVDIGDDIVVERCRQSREPEQGPIVFKDNETRDYATLKMGNVARRDFNETLAAHRSAPMEAAQSRRPFSGSGQTPGDRAEDYDGVPQLADLVTELPCIDRRNLRSRPNVDTGTSRRNGWQL</sequence>
<evidence type="ECO:0000313" key="2">
    <source>
        <dbReference type="EMBL" id="KAK8029136.1"/>
    </source>
</evidence>
<proteinExistence type="predicted"/>
<comment type="caution">
    <text evidence="2">The sequence shown here is derived from an EMBL/GenBank/DDBJ whole genome shotgun (WGS) entry which is preliminary data.</text>
</comment>
<feature type="region of interest" description="Disordered" evidence="1">
    <location>
        <begin position="153"/>
        <end position="179"/>
    </location>
</feature>
<evidence type="ECO:0000256" key="1">
    <source>
        <dbReference type="SAM" id="MobiDB-lite"/>
    </source>
</evidence>
<accession>A0ABR1SBB1</accession>
<organism evidence="2 3">
    <name type="scientific">Apiospora marii</name>
    <dbReference type="NCBI Taxonomy" id="335849"/>
    <lineage>
        <taxon>Eukaryota</taxon>
        <taxon>Fungi</taxon>
        <taxon>Dikarya</taxon>
        <taxon>Ascomycota</taxon>
        <taxon>Pezizomycotina</taxon>
        <taxon>Sordariomycetes</taxon>
        <taxon>Xylariomycetidae</taxon>
        <taxon>Amphisphaeriales</taxon>
        <taxon>Apiosporaceae</taxon>
        <taxon>Apiospora</taxon>
    </lineage>
</organism>
<name>A0ABR1SBB1_9PEZI</name>